<dbReference type="BioCyc" id="MMAZ1236903:G139K-207-MONOMER"/>
<dbReference type="AlphaFoldDB" id="M1PU22"/>
<dbReference type="Proteomes" id="UP000011718">
    <property type="component" value="Chromosome"/>
</dbReference>
<organism evidence="1 2">
    <name type="scientific">Methanosarcina mazei Tuc01</name>
    <dbReference type="NCBI Taxonomy" id="1236903"/>
    <lineage>
        <taxon>Archaea</taxon>
        <taxon>Methanobacteriati</taxon>
        <taxon>Methanobacteriota</taxon>
        <taxon>Stenosarchaea group</taxon>
        <taxon>Methanomicrobia</taxon>
        <taxon>Methanosarcinales</taxon>
        <taxon>Methanosarcinaceae</taxon>
        <taxon>Methanosarcina</taxon>
    </lineage>
</organism>
<sequence>MESGTLLLINNNYIYKYIIPGKADPDNPYARTSYYGGKF</sequence>
<proteinExistence type="predicted"/>
<accession>M1PU22</accession>
<dbReference type="HOGENOM" id="CLU_3302726_0_0_2"/>
<reference evidence="1 2" key="1">
    <citation type="journal article" date="2013" name="Genome Announc.">
        <title>Complete Genome of a Methanosarcina mazei Strain Isolated from Sediment Samples from an Amazonian Flooded Area.</title>
        <authorList>
            <person name="Assis das Gracas D."/>
            <person name="Thiago Juca Ramos R."/>
            <person name="Vieira Araujo A.C."/>
            <person name="Zahlouth R."/>
            <person name="Ribeiro Carneiro A."/>
            <person name="Souza Lopes T."/>
            <person name="Azevedo Barauna R."/>
            <person name="Azevedo V."/>
            <person name="Cruz Schneider M.P."/>
            <person name="Pellizari V.H."/>
            <person name="Silva A."/>
        </authorList>
    </citation>
    <scope>NUCLEOTIDE SEQUENCE [LARGE SCALE GENOMIC DNA]</scope>
    <source>
        <strain evidence="1 2">Tuc01</strain>
    </source>
</reference>
<gene>
    <name evidence="1" type="ORF">MmTuc01_0210</name>
</gene>
<name>M1PU22_METMZ</name>
<evidence type="ECO:0000313" key="1">
    <source>
        <dbReference type="EMBL" id="AGF95661.1"/>
    </source>
</evidence>
<dbReference type="KEGG" id="mmaz:MmTuc01_0210"/>
<evidence type="ECO:0000313" key="2">
    <source>
        <dbReference type="Proteomes" id="UP000011718"/>
    </source>
</evidence>
<dbReference type="EMBL" id="CP004144">
    <property type="protein sequence ID" value="AGF95661.1"/>
    <property type="molecule type" value="Genomic_DNA"/>
</dbReference>
<protein>
    <submittedName>
        <fullName evidence="1">Uncharacterized protein</fullName>
    </submittedName>
</protein>